<organism evidence="2 5">
    <name type="scientific">Didymodactylos carnosus</name>
    <dbReference type="NCBI Taxonomy" id="1234261"/>
    <lineage>
        <taxon>Eukaryota</taxon>
        <taxon>Metazoa</taxon>
        <taxon>Spiralia</taxon>
        <taxon>Gnathifera</taxon>
        <taxon>Rotifera</taxon>
        <taxon>Eurotatoria</taxon>
        <taxon>Bdelloidea</taxon>
        <taxon>Philodinida</taxon>
        <taxon>Philodinidae</taxon>
        <taxon>Didymodactylos</taxon>
    </lineage>
</organism>
<evidence type="ECO:0000313" key="4">
    <source>
        <dbReference type="EMBL" id="CAF3578210.1"/>
    </source>
</evidence>
<dbReference type="EMBL" id="CAJOBC010000374">
    <property type="protein sequence ID" value="CAF3578210.1"/>
    <property type="molecule type" value="Genomic_DNA"/>
</dbReference>
<dbReference type="Proteomes" id="UP000677228">
    <property type="component" value="Unassembled WGS sequence"/>
</dbReference>
<dbReference type="EMBL" id="CAJNOK010000804">
    <property type="protein sequence ID" value="CAF0776540.1"/>
    <property type="molecule type" value="Genomic_DNA"/>
</dbReference>
<evidence type="ECO:0000313" key="1">
    <source>
        <dbReference type="EMBL" id="CAF0776540.1"/>
    </source>
</evidence>
<dbReference type="Proteomes" id="UP000681722">
    <property type="component" value="Unassembled WGS sequence"/>
</dbReference>
<name>A0A813SAT0_9BILA</name>
<evidence type="ECO:0000313" key="3">
    <source>
        <dbReference type="EMBL" id="CAF3557823.1"/>
    </source>
</evidence>
<dbReference type="Proteomes" id="UP000682733">
    <property type="component" value="Unassembled WGS sequence"/>
</dbReference>
<dbReference type="EMBL" id="CAJNOQ010000374">
    <property type="protein sequence ID" value="CAF0793780.1"/>
    <property type="molecule type" value="Genomic_DNA"/>
</dbReference>
<reference evidence="2" key="1">
    <citation type="submission" date="2021-02" db="EMBL/GenBank/DDBJ databases">
        <authorList>
            <person name="Nowell W R."/>
        </authorList>
    </citation>
    <scope>NUCLEOTIDE SEQUENCE</scope>
</reference>
<proteinExistence type="predicted"/>
<gene>
    <name evidence="2" type="ORF">GPM918_LOCUS3141</name>
    <name evidence="1" type="ORF">OVA965_LOCUS3371</name>
    <name evidence="4" type="ORF">SRO942_LOCUS3141</name>
    <name evidence="3" type="ORF">TMI583_LOCUS3372</name>
</gene>
<evidence type="ECO:0000313" key="2">
    <source>
        <dbReference type="EMBL" id="CAF0793780.1"/>
    </source>
</evidence>
<dbReference type="Proteomes" id="UP000663829">
    <property type="component" value="Unassembled WGS sequence"/>
</dbReference>
<sequence>MLYHANKNNPVRVTLSNSVSPTTAVTTMLPTVDLIPRSTNSSDNVPIMTYNSSPVTLPSGQTIIPPITSAQVLPTIISTNKNDDKNLWLLTCLRERSRQHREKPLTIGFQIPFKGCLS</sequence>
<dbReference type="EMBL" id="CAJOBA010000805">
    <property type="protein sequence ID" value="CAF3557823.1"/>
    <property type="molecule type" value="Genomic_DNA"/>
</dbReference>
<evidence type="ECO:0000313" key="5">
    <source>
        <dbReference type="Proteomes" id="UP000663829"/>
    </source>
</evidence>
<comment type="caution">
    <text evidence="2">The sequence shown here is derived from an EMBL/GenBank/DDBJ whole genome shotgun (WGS) entry which is preliminary data.</text>
</comment>
<keyword evidence="5" id="KW-1185">Reference proteome</keyword>
<protein>
    <submittedName>
        <fullName evidence="2">Uncharacterized protein</fullName>
    </submittedName>
</protein>
<accession>A0A813SAT0</accession>
<dbReference type="AlphaFoldDB" id="A0A813SAT0"/>